<feature type="binding site" evidence="5">
    <location>
        <position position="161"/>
    </location>
    <ligand>
        <name>phosphoenolpyruvate</name>
        <dbReference type="ChEBI" id="CHEBI:58702"/>
    </ligand>
</feature>
<dbReference type="EC" id="2.7.7.105" evidence="5"/>
<feature type="binding site" evidence="5">
    <location>
        <position position="164"/>
    </location>
    <ligand>
        <name>phosphoenolpyruvate</name>
        <dbReference type="ChEBI" id="CHEBI:58702"/>
    </ligand>
</feature>
<dbReference type="EMBL" id="SDKM01000022">
    <property type="protein sequence ID" value="RYP84652.1"/>
    <property type="molecule type" value="Genomic_DNA"/>
</dbReference>
<comment type="caution">
    <text evidence="6">The sequence shown here is derived from an EMBL/GenBank/DDBJ whole genome shotgun (WGS) entry which is preliminary data.</text>
</comment>
<name>A0A4Q4Z9U8_9ACTN</name>
<reference evidence="6 7" key="1">
    <citation type="submission" date="2019-01" db="EMBL/GenBank/DDBJ databases">
        <title>Nocardioides guangzhouensis sp. nov., an actinobacterium isolated from soil.</title>
        <authorList>
            <person name="Fu Y."/>
            <person name="Cai Y."/>
            <person name="Lin Z."/>
            <person name="Chen P."/>
        </authorList>
    </citation>
    <scope>NUCLEOTIDE SEQUENCE [LARGE SCALE GENOMIC DNA]</scope>
    <source>
        <strain evidence="6 7">130</strain>
    </source>
</reference>
<dbReference type="RefSeq" id="WP_134718855.1">
    <property type="nucleotide sequence ID" value="NZ_SDKM01000022.1"/>
</dbReference>
<protein>
    <recommendedName>
        <fullName evidence="5">Phosphoenolpyruvate guanylyltransferase</fullName>
        <shortName evidence="5">PEP guanylyltransferase</shortName>
        <ecNumber evidence="5">2.7.7.105</ecNumber>
    </recommendedName>
</protein>
<evidence type="ECO:0000256" key="4">
    <source>
        <dbReference type="ARBA" id="ARBA00023134"/>
    </source>
</evidence>
<keyword evidence="7" id="KW-1185">Reference proteome</keyword>
<feature type="binding site" evidence="5">
    <location>
        <position position="145"/>
    </location>
    <ligand>
        <name>phosphoenolpyruvate</name>
        <dbReference type="ChEBI" id="CHEBI:58702"/>
    </ligand>
</feature>
<evidence type="ECO:0000256" key="5">
    <source>
        <dbReference type="HAMAP-Rule" id="MF_02114"/>
    </source>
</evidence>
<evidence type="ECO:0000256" key="2">
    <source>
        <dbReference type="ARBA" id="ARBA00022695"/>
    </source>
</evidence>
<gene>
    <name evidence="6" type="primary">cofC</name>
    <name evidence="5" type="synonym">fbiD</name>
    <name evidence="6" type="ORF">EKO23_15425</name>
</gene>
<dbReference type="GO" id="GO:0043814">
    <property type="term" value="F:phospholactate guanylyltransferase activity"/>
    <property type="evidence" value="ECO:0007669"/>
    <property type="project" value="InterPro"/>
</dbReference>
<evidence type="ECO:0000256" key="3">
    <source>
        <dbReference type="ARBA" id="ARBA00022741"/>
    </source>
</evidence>
<evidence type="ECO:0000256" key="1">
    <source>
        <dbReference type="ARBA" id="ARBA00022679"/>
    </source>
</evidence>
<keyword evidence="2 5" id="KW-0548">Nucleotidyltransferase</keyword>
<dbReference type="NCBIfam" id="TIGR03552">
    <property type="entry name" value="F420_cofC"/>
    <property type="match status" value="1"/>
</dbReference>
<dbReference type="GO" id="GO:0052645">
    <property type="term" value="P:F420-0 metabolic process"/>
    <property type="evidence" value="ECO:0007669"/>
    <property type="project" value="UniProtKB-UniRule"/>
</dbReference>
<comment type="catalytic activity">
    <reaction evidence="5">
        <text>phosphoenolpyruvate + GTP + H(+) = enolpyruvoyl-2-diphospho-5'-guanosine + diphosphate</text>
        <dbReference type="Rhea" id="RHEA:30519"/>
        <dbReference type="ChEBI" id="CHEBI:15378"/>
        <dbReference type="ChEBI" id="CHEBI:33019"/>
        <dbReference type="ChEBI" id="CHEBI:37565"/>
        <dbReference type="ChEBI" id="CHEBI:58702"/>
        <dbReference type="ChEBI" id="CHEBI:143701"/>
        <dbReference type="EC" id="2.7.7.105"/>
    </reaction>
</comment>
<dbReference type="HAMAP" id="MF_02114">
    <property type="entry name" value="CofC"/>
    <property type="match status" value="1"/>
</dbReference>
<dbReference type="InterPro" id="IPR002835">
    <property type="entry name" value="CofC"/>
</dbReference>
<dbReference type="GO" id="GO:0005525">
    <property type="term" value="F:GTP binding"/>
    <property type="evidence" value="ECO:0007669"/>
    <property type="project" value="UniProtKB-KW"/>
</dbReference>
<dbReference type="SUPFAM" id="SSF53448">
    <property type="entry name" value="Nucleotide-diphospho-sugar transferases"/>
    <property type="match status" value="1"/>
</dbReference>
<comment type="function">
    <text evidence="5">Guanylyltransferase that catalyzes the activation of phosphoenolpyruvate (PEP) as enolpyruvoyl-2-diphospho-5'-guanosine, via the condensation of PEP with GTP. It is involved in the biosynthesis of coenzyme F420, a hydride carrier cofactor.</text>
</comment>
<comment type="similarity">
    <text evidence="5">Belongs to the CofC family.</text>
</comment>
<organism evidence="6 7">
    <name type="scientific">Nocardioides guangzhouensis</name>
    <dbReference type="NCBI Taxonomy" id="2497878"/>
    <lineage>
        <taxon>Bacteria</taxon>
        <taxon>Bacillati</taxon>
        <taxon>Actinomycetota</taxon>
        <taxon>Actinomycetes</taxon>
        <taxon>Propionibacteriales</taxon>
        <taxon>Nocardioidaceae</taxon>
        <taxon>Nocardioides</taxon>
    </lineage>
</organism>
<keyword evidence="3 5" id="KW-0547">Nucleotide-binding</keyword>
<evidence type="ECO:0000313" key="6">
    <source>
        <dbReference type="EMBL" id="RYP84652.1"/>
    </source>
</evidence>
<dbReference type="Proteomes" id="UP000295198">
    <property type="component" value="Unassembled WGS sequence"/>
</dbReference>
<dbReference type="PANTHER" id="PTHR40392:SF1">
    <property type="entry name" value="2-PHOSPHO-L-LACTATE GUANYLYLTRANSFERASE"/>
    <property type="match status" value="1"/>
</dbReference>
<dbReference type="Gene3D" id="3.90.550.10">
    <property type="entry name" value="Spore Coat Polysaccharide Biosynthesis Protein SpsA, Chain A"/>
    <property type="match status" value="1"/>
</dbReference>
<evidence type="ECO:0000313" key="7">
    <source>
        <dbReference type="Proteomes" id="UP000295198"/>
    </source>
</evidence>
<dbReference type="AlphaFoldDB" id="A0A4Q4Z9U8"/>
<dbReference type="InterPro" id="IPR029044">
    <property type="entry name" value="Nucleotide-diphossugar_trans"/>
</dbReference>
<proteinExistence type="inferred from homology"/>
<accession>A0A4Q4Z9U8</accession>
<dbReference type="Pfam" id="PF01983">
    <property type="entry name" value="CofC"/>
    <property type="match status" value="1"/>
</dbReference>
<keyword evidence="4 5" id="KW-0342">GTP-binding</keyword>
<comment type="pathway">
    <text evidence="5">Cofactor biosynthesis; coenzyme F420 biosynthesis.</text>
</comment>
<keyword evidence="1 5" id="KW-0808">Transferase</keyword>
<dbReference type="UniPathway" id="UPA00071"/>
<sequence length="214" mass="21812">MSVSPDPRSFVVLVPVKPPAQGKSRLADLPDDLRTALASAFARDTLSAARSAACVAEVMVVTDDAAFASVAADDGCATLPDGVTGDLNASLVQAALEAARRWPGHAVAAVCADLPALTGDDLDEALAQVPEGGAAFVADAQGTGTTTYAAWSVEAFDPRFGVRSRDAHFEAGAREVTGMLATLRQDVDDLGDLGRAMVLGVGRYTADAMGHGAG</sequence>
<dbReference type="PANTHER" id="PTHR40392">
    <property type="entry name" value="2-PHOSPHO-L-LACTATE GUANYLYLTRANSFERASE"/>
    <property type="match status" value="1"/>
</dbReference>
<dbReference type="OrthoDB" id="9151145at2"/>